<dbReference type="SUPFAM" id="SSF158710">
    <property type="entry name" value="PSPTO4464-like"/>
    <property type="match status" value="1"/>
</dbReference>
<comment type="caution">
    <text evidence="5">The sequence shown here is derived from an EMBL/GenBank/DDBJ whole genome shotgun (WGS) entry which is preliminary data.</text>
</comment>
<dbReference type="GO" id="GO:0042254">
    <property type="term" value="P:ribosome biogenesis"/>
    <property type="evidence" value="ECO:0007669"/>
    <property type="project" value="UniProtKB-KW"/>
</dbReference>
<dbReference type="GO" id="GO:0019843">
    <property type="term" value="F:rRNA binding"/>
    <property type="evidence" value="ECO:0007669"/>
    <property type="project" value="UniProtKB-KW"/>
</dbReference>
<accession>A0A0F9T3M3</accession>
<protein>
    <recommendedName>
        <fullName evidence="6">Ribosome-associated protein</fullName>
    </recommendedName>
</protein>
<dbReference type="NCBIfam" id="NF003593">
    <property type="entry name" value="PRK05255.1-1"/>
    <property type="match status" value="1"/>
</dbReference>
<dbReference type="EMBL" id="LAZR01000426">
    <property type="protein sequence ID" value="KKN69447.1"/>
    <property type="molecule type" value="Genomic_DNA"/>
</dbReference>
<proteinExistence type="predicted"/>
<gene>
    <name evidence="5" type="ORF">LCGC14_0440840</name>
</gene>
<keyword evidence="1" id="KW-0963">Cytoplasm</keyword>
<dbReference type="Gene3D" id="1.10.60.30">
    <property type="entry name" value="PSPTO4464-like domains"/>
    <property type="match status" value="2"/>
</dbReference>
<evidence type="ECO:0000313" key="5">
    <source>
        <dbReference type="EMBL" id="KKN69447.1"/>
    </source>
</evidence>
<dbReference type="PANTHER" id="PTHR38101:SF1">
    <property type="entry name" value="UPF0307 PROTEIN YJGA"/>
    <property type="match status" value="1"/>
</dbReference>
<evidence type="ECO:0008006" key="6">
    <source>
        <dbReference type="Google" id="ProtNLM"/>
    </source>
</evidence>
<dbReference type="PANTHER" id="PTHR38101">
    <property type="entry name" value="UPF0307 PROTEIN YJGA"/>
    <property type="match status" value="1"/>
</dbReference>
<evidence type="ECO:0000256" key="4">
    <source>
        <dbReference type="ARBA" id="ARBA00022884"/>
    </source>
</evidence>
<name>A0A0F9T3M3_9ZZZZ</name>
<sequence length="173" mass="20483">MMKFGEKATYDDEEDYVSKSEIKRELQELRELGKELVELPIKDLDKLNLSERLYDQVIKAQGMKLGALKRQIGFIGGIMVDEEHQEIKLHLDKIRQAHNGDTKQFQQLEEWRDLLLAGDNEVMSVLRNQFDNFDMQHVRQLVRNANKETTENKPPKSARLIFKYLRECQEEQY</sequence>
<organism evidence="5">
    <name type="scientific">marine sediment metagenome</name>
    <dbReference type="NCBI Taxonomy" id="412755"/>
    <lineage>
        <taxon>unclassified sequences</taxon>
        <taxon>metagenomes</taxon>
        <taxon>ecological metagenomes</taxon>
    </lineage>
</organism>
<dbReference type="GO" id="GO:0005829">
    <property type="term" value="C:cytosol"/>
    <property type="evidence" value="ECO:0007669"/>
    <property type="project" value="TreeGrafter"/>
</dbReference>
<keyword evidence="2" id="KW-0690">Ribosome biogenesis</keyword>
<dbReference type="CDD" id="cd16331">
    <property type="entry name" value="YjgA-like"/>
    <property type="match status" value="1"/>
</dbReference>
<evidence type="ECO:0000256" key="3">
    <source>
        <dbReference type="ARBA" id="ARBA00022730"/>
    </source>
</evidence>
<keyword evidence="4" id="KW-0694">RNA-binding</keyword>
<evidence type="ECO:0000256" key="1">
    <source>
        <dbReference type="ARBA" id="ARBA00022490"/>
    </source>
</evidence>
<dbReference type="Pfam" id="PF04751">
    <property type="entry name" value="DarP"/>
    <property type="match status" value="1"/>
</dbReference>
<dbReference type="InterPro" id="IPR023153">
    <property type="entry name" value="DarP_sf"/>
</dbReference>
<dbReference type="PIRSF" id="PIRSF016183">
    <property type="entry name" value="UCP016183"/>
    <property type="match status" value="1"/>
</dbReference>
<keyword evidence="3" id="KW-0699">rRNA-binding</keyword>
<dbReference type="InterPro" id="IPR006839">
    <property type="entry name" value="DarP"/>
</dbReference>
<dbReference type="AlphaFoldDB" id="A0A0F9T3M3"/>
<evidence type="ECO:0000256" key="2">
    <source>
        <dbReference type="ARBA" id="ARBA00022517"/>
    </source>
</evidence>
<reference evidence="5" key="1">
    <citation type="journal article" date="2015" name="Nature">
        <title>Complex archaea that bridge the gap between prokaryotes and eukaryotes.</title>
        <authorList>
            <person name="Spang A."/>
            <person name="Saw J.H."/>
            <person name="Jorgensen S.L."/>
            <person name="Zaremba-Niedzwiedzka K."/>
            <person name="Martijn J."/>
            <person name="Lind A.E."/>
            <person name="van Eijk R."/>
            <person name="Schleper C."/>
            <person name="Guy L."/>
            <person name="Ettema T.J."/>
        </authorList>
    </citation>
    <scope>NUCLEOTIDE SEQUENCE</scope>
</reference>